<feature type="non-terminal residue" evidence="2">
    <location>
        <position position="165"/>
    </location>
</feature>
<evidence type="ECO:0000313" key="3">
    <source>
        <dbReference type="Proteomes" id="UP001642464"/>
    </source>
</evidence>
<reference evidence="2 3" key="1">
    <citation type="submission" date="2024-02" db="EMBL/GenBank/DDBJ databases">
        <authorList>
            <person name="Chen Y."/>
            <person name="Shah S."/>
            <person name="Dougan E. K."/>
            <person name="Thang M."/>
            <person name="Chan C."/>
        </authorList>
    </citation>
    <scope>NUCLEOTIDE SEQUENCE [LARGE SCALE GENOMIC DNA]</scope>
</reference>
<evidence type="ECO:0000256" key="1">
    <source>
        <dbReference type="SAM" id="Coils"/>
    </source>
</evidence>
<organism evidence="2 3">
    <name type="scientific">Durusdinium trenchii</name>
    <dbReference type="NCBI Taxonomy" id="1381693"/>
    <lineage>
        <taxon>Eukaryota</taxon>
        <taxon>Sar</taxon>
        <taxon>Alveolata</taxon>
        <taxon>Dinophyceae</taxon>
        <taxon>Suessiales</taxon>
        <taxon>Symbiodiniaceae</taxon>
        <taxon>Durusdinium</taxon>
    </lineage>
</organism>
<protein>
    <submittedName>
        <fullName evidence="2">Uncharacterized protein</fullName>
    </submittedName>
</protein>
<keyword evidence="1" id="KW-0175">Coiled coil</keyword>
<gene>
    <name evidence="2" type="ORF">SCF082_LOCUS6952</name>
</gene>
<comment type="caution">
    <text evidence="2">The sequence shown here is derived from an EMBL/GenBank/DDBJ whole genome shotgun (WGS) entry which is preliminary data.</text>
</comment>
<proteinExistence type="predicted"/>
<sequence>ASGLVRFQVQSAKTQALEARCSTRVVLLVSEICQPFETVEEDEGEGQSFTTRLSLKIQELNNEIERHQKTKDQIDAAKKKAAANEEYIQAQKLKDQSRKNDNDLGTLQGERDRLLQQRDTVCMRVLSIVSALLRWSNSDLRKDPALMGTLNQILLPMVSLPALSK</sequence>
<evidence type="ECO:0000313" key="2">
    <source>
        <dbReference type="EMBL" id="CAK9001498.1"/>
    </source>
</evidence>
<dbReference type="Proteomes" id="UP001642464">
    <property type="component" value="Unassembled WGS sequence"/>
</dbReference>
<feature type="coiled-coil region" evidence="1">
    <location>
        <begin position="50"/>
        <end position="100"/>
    </location>
</feature>
<feature type="non-terminal residue" evidence="2">
    <location>
        <position position="1"/>
    </location>
</feature>
<accession>A0ABP0IGN7</accession>
<name>A0ABP0IGN7_9DINO</name>
<dbReference type="EMBL" id="CAXAMM010003861">
    <property type="protein sequence ID" value="CAK9001498.1"/>
    <property type="molecule type" value="Genomic_DNA"/>
</dbReference>
<keyword evidence="3" id="KW-1185">Reference proteome</keyword>